<proteinExistence type="predicted"/>
<comment type="caution">
    <text evidence="4">The sequence shown here is derived from an EMBL/GenBank/DDBJ whole genome shotgun (WGS) entry which is preliminary data.</text>
</comment>
<keyword evidence="2" id="KW-0677">Repeat</keyword>
<evidence type="ECO:0000256" key="1">
    <source>
        <dbReference type="ARBA" id="ARBA00022729"/>
    </source>
</evidence>
<keyword evidence="3" id="KW-0325">Glycoprotein</keyword>
<sequence>FNRPTGVALSSSGEIFVSDGYGNARVHKFTPDGTLLFSWGEPGTAPGQFRLPHNIWIDKQDRVWVPDRENSRIQVFDTSGKFLSQWTDLIRPSDVFIDDEEIVYVSEIGLRVSIFTIDGRLLARWGNEEKNPATDLFLAPHAIAVDSQGDIYVGEVAMTHSHYDRGSRTIQKFARRI</sequence>
<dbReference type="Gene3D" id="2.120.10.30">
    <property type="entry name" value="TolB, C-terminal domain"/>
    <property type="match status" value="2"/>
</dbReference>
<evidence type="ECO:0008006" key="5">
    <source>
        <dbReference type="Google" id="ProtNLM"/>
    </source>
</evidence>
<keyword evidence="1" id="KW-0732">Signal</keyword>
<accession>X1PAD9</accession>
<dbReference type="PANTHER" id="PTHR10680">
    <property type="entry name" value="PEPTIDYL-GLYCINE ALPHA-AMIDATING MONOOXYGENASE"/>
    <property type="match status" value="1"/>
</dbReference>
<dbReference type="InterPro" id="IPR011042">
    <property type="entry name" value="6-blade_b-propeller_TolB-like"/>
</dbReference>
<name>X1PAD9_9ZZZZ</name>
<dbReference type="SUPFAM" id="SSF101898">
    <property type="entry name" value="NHL repeat"/>
    <property type="match status" value="1"/>
</dbReference>
<evidence type="ECO:0000256" key="3">
    <source>
        <dbReference type="ARBA" id="ARBA00023180"/>
    </source>
</evidence>
<dbReference type="InterPro" id="IPR001258">
    <property type="entry name" value="NHL_repeat"/>
</dbReference>
<organism evidence="4">
    <name type="scientific">marine sediment metagenome</name>
    <dbReference type="NCBI Taxonomy" id="412755"/>
    <lineage>
        <taxon>unclassified sequences</taxon>
        <taxon>metagenomes</taxon>
        <taxon>ecological metagenomes</taxon>
    </lineage>
</organism>
<dbReference type="PROSITE" id="PS51125">
    <property type="entry name" value="NHL"/>
    <property type="match status" value="2"/>
</dbReference>
<dbReference type="EMBL" id="BARV01036328">
    <property type="protein sequence ID" value="GAI52823.1"/>
    <property type="molecule type" value="Genomic_DNA"/>
</dbReference>
<dbReference type="Pfam" id="PF01436">
    <property type="entry name" value="NHL"/>
    <property type="match status" value="2"/>
</dbReference>
<evidence type="ECO:0000313" key="4">
    <source>
        <dbReference type="EMBL" id="GAI52823.1"/>
    </source>
</evidence>
<dbReference type="AlphaFoldDB" id="X1PAD9"/>
<protein>
    <recommendedName>
        <fullName evidence="5">Peptidylamidoglycolate lyase</fullName>
    </recommendedName>
</protein>
<feature type="non-terminal residue" evidence="4">
    <location>
        <position position="1"/>
    </location>
</feature>
<reference evidence="4" key="1">
    <citation type="journal article" date="2014" name="Front. Microbiol.">
        <title>High frequency of phylogenetically diverse reductive dehalogenase-homologous genes in deep subseafloor sedimentary metagenomes.</title>
        <authorList>
            <person name="Kawai M."/>
            <person name="Futagami T."/>
            <person name="Toyoda A."/>
            <person name="Takaki Y."/>
            <person name="Nishi S."/>
            <person name="Hori S."/>
            <person name="Arai W."/>
            <person name="Tsubouchi T."/>
            <person name="Morono Y."/>
            <person name="Uchiyama I."/>
            <person name="Ito T."/>
            <person name="Fujiyama A."/>
            <person name="Inagaki F."/>
            <person name="Takami H."/>
        </authorList>
    </citation>
    <scope>NUCLEOTIDE SEQUENCE</scope>
    <source>
        <strain evidence="4">Expedition CK06-06</strain>
    </source>
</reference>
<dbReference type="PANTHER" id="PTHR10680:SF38">
    <property type="entry name" value="BLL1368 PROTEIN"/>
    <property type="match status" value="1"/>
</dbReference>
<gene>
    <name evidence="4" type="ORF">S06H3_56478</name>
</gene>
<evidence type="ECO:0000256" key="2">
    <source>
        <dbReference type="ARBA" id="ARBA00022737"/>
    </source>
</evidence>